<gene>
    <name evidence="3" type="ORF">BCR32DRAFT_301910</name>
</gene>
<keyword evidence="1" id="KW-0472">Membrane</keyword>
<feature type="transmembrane region" description="Helical" evidence="1">
    <location>
        <begin position="227"/>
        <end position="247"/>
    </location>
</feature>
<keyword evidence="2" id="KW-0732">Signal</keyword>
<dbReference type="Proteomes" id="UP000193944">
    <property type="component" value="Unassembled WGS sequence"/>
</dbReference>
<proteinExistence type="predicted"/>
<evidence type="ECO:0000256" key="1">
    <source>
        <dbReference type="SAM" id="Phobius"/>
    </source>
</evidence>
<comment type="caution">
    <text evidence="3">The sequence shown here is derived from an EMBL/GenBank/DDBJ whole genome shotgun (WGS) entry which is preliminary data.</text>
</comment>
<keyword evidence="1" id="KW-0812">Transmembrane</keyword>
<sequence>MNYHNNNNKSIHLLLILLITLYKISTVNSKKINVSYKPTNYTIQDIENFKVETKFPCPENSSDENLIDIKKKDGSIVNGCEYHYYCQKKGNCILLNTNKSLYEISEANDNNIFGFYINNLLNINEILLPISCNEKRIEKGKCMTETCIDNSNCFSNKCINNICITNENNPTYICRTMEENSKLKVKCLLAYQEKCKNDDECGDGGICKNDNVCLIVSSESISKTKRFINIGIILSISFVIVFTCYIFRSNIKRKLFN</sequence>
<protein>
    <recommendedName>
        <fullName evidence="5">Dickkopf N-terminal cysteine-rich domain-containing protein</fullName>
    </recommendedName>
</protein>
<name>A0A1Y1WXP9_9FUNG</name>
<feature type="signal peptide" evidence="2">
    <location>
        <begin position="1"/>
        <end position="29"/>
    </location>
</feature>
<keyword evidence="1" id="KW-1133">Transmembrane helix</keyword>
<evidence type="ECO:0008006" key="5">
    <source>
        <dbReference type="Google" id="ProtNLM"/>
    </source>
</evidence>
<keyword evidence="4" id="KW-1185">Reference proteome</keyword>
<organism evidence="3 4">
    <name type="scientific">Anaeromyces robustus</name>
    <dbReference type="NCBI Taxonomy" id="1754192"/>
    <lineage>
        <taxon>Eukaryota</taxon>
        <taxon>Fungi</taxon>
        <taxon>Fungi incertae sedis</taxon>
        <taxon>Chytridiomycota</taxon>
        <taxon>Chytridiomycota incertae sedis</taxon>
        <taxon>Neocallimastigomycetes</taxon>
        <taxon>Neocallimastigales</taxon>
        <taxon>Neocallimastigaceae</taxon>
        <taxon>Anaeromyces</taxon>
    </lineage>
</organism>
<dbReference type="AlphaFoldDB" id="A0A1Y1WXP9"/>
<feature type="chain" id="PRO_5012372587" description="Dickkopf N-terminal cysteine-rich domain-containing protein" evidence="2">
    <location>
        <begin position="30"/>
        <end position="257"/>
    </location>
</feature>
<evidence type="ECO:0000313" key="4">
    <source>
        <dbReference type="Proteomes" id="UP000193944"/>
    </source>
</evidence>
<evidence type="ECO:0000313" key="3">
    <source>
        <dbReference type="EMBL" id="ORX78222.1"/>
    </source>
</evidence>
<reference evidence="3 4" key="1">
    <citation type="submission" date="2016-08" db="EMBL/GenBank/DDBJ databases">
        <title>A Parts List for Fungal Cellulosomes Revealed by Comparative Genomics.</title>
        <authorList>
            <consortium name="DOE Joint Genome Institute"/>
            <person name="Haitjema C.H."/>
            <person name="Gilmore S.P."/>
            <person name="Henske J.K."/>
            <person name="Solomon K.V."/>
            <person name="De Groot R."/>
            <person name="Kuo A."/>
            <person name="Mondo S.J."/>
            <person name="Salamov A.A."/>
            <person name="Labutti K."/>
            <person name="Zhao Z."/>
            <person name="Chiniquy J."/>
            <person name="Barry K."/>
            <person name="Brewer H.M."/>
            <person name="Purvine S.O."/>
            <person name="Wright A.T."/>
            <person name="Boxma B."/>
            <person name="Van Alen T."/>
            <person name="Hackstein J.H."/>
            <person name="Baker S.E."/>
            <person name="Grigoriev I.V."/>
            <person name="O'Malley M.A."/>
        </authorList>
    </citation>
    <scope>NUCLEOTIDE SEQUENCE [LARGE SCALE GENOMIC DNA]</scope>
    <source>
        <strain evidence="3 4">S4</strain>
    </source>
</reference>
<dbReference type="EMBL" id="MCFG01000218">
    <property type="protein sequence ID" value="ORX78222.1"/>
    <property type="molecule type" value="Genomic_DNA"/>
</dbReference>
<evidence type="ECO:0000256" key="2">
    <source>
        <dbReference type="SAM" id="SignalP"/>
    </source>
</evidence>
<reference evidence="3 4" key="2">
    <citation type="submission" date="2016-08" db="EMBL/GenBank/DDBJ databases">
        <title>Pervasive Adenine N6-methylation of Active Genes in Fungi.</title>
        <authorList>
            <consortium name="DOE Joint Genome Institute"/>
            <person name="Mondo S.J."/>
            <person name="Dannebaum R.O."/>
            <person name="Kuo R.C."/>
            <person name="Labutti K."/>
            <person name="Haridas S."/>
            <person name="Kuo A."/>
            <person name="Salamov A."/>
            <person name="Ahrendt S.R."/>
            <person name="Lipzen A."/>
            <person name="Sullivan W."/>
            <person name="Andreopoulos W.B."/>
            <person name="Clum A."/>
            <person name="Lindquist E."/>
            <person name="Daum C."/>
            <person name="Ramamoorthy G.K."/>
            <person name="Gryganskyi A."/>
            <person name="Culley D."/>
            <person name="Magnuson J.K."/>
            <person name="James T.Y."/>
            <person name="O'Malley M.A."/>
            <person name="Stajich J.E."/>
            <person name="Spatafora J.W."/>
            <person name="Visel A."/>
            <person name="Grigoriev I.V."/>
        </authorList>
    </citation>
    <scope>NUCLEOTIDE SEQUENCE [LARGE SCALE GENOMIC DNA]</scope>
    <source>
        <strain evidence="3 4">S4</strain>
    </source>
</reference>
<accession>A0A1Y1WXP9</accession>